<organism evidence="1 2">
    <name type="scientific">Collybiopsis luxurians FD-317 M1</name>
    <dbReference type="NCBI Taxonomy" id="944289"/>
    <lineage>
        <taxon>Eukaryota</taxon>
        <taxon>Fungi</taxon>
        <taxon>Dikarya</taxon>
        <taxon>Basidiomycota</taxon>
        <taxon>Agaricomycotina</taxon>
        <taxon>Agaricomycetes</taxon>
        <taxon>Agaricomycetidae</taxon>
        <taxon>Agaricales</taxon>
        <taxon>Marasmiineae</taxon>
        <taxon>Omphalotaceae</taxon>
        <taxon>Collybiopsis</taxon>
        <taxon>Collybiopsis luxurians</taxon>
    </lineage>
</organism>
<accession>A0A0D0AS04</accession>
<evidence type="ECO:0000313" key="1">
    <source>
        <dbReference type="EMBL" id="KIK53190.1"/>
    </source>
</evidence>
<proteinExistence type="predicted"/>
<dbReference type="HOGENOM" id="CLU_1578707_0_0_1"/>
<dbReference type="EMBL" id="KN834832">
    <property type="protein sequence ID" value="KIK53190.1"/>
    <property type="molecule type" value="Genomic_DNA"/>
</dbReference>
<name>A0A0D0AS04_9AGAR</name>
<keyword evidence="2" id="KW-1185">Reference proteome</keyword>
<sequence>MAGLVSMAFLTVLPEKHAQLPIESDIPSEPGSFVPKLSYATYQDQSLSVLIRTLHTRIVDHFSAYASSTLPELTTAAFKPSNIIARAPALAARARLLMALLAEAPFTGAQLGPTFVKCLEKKANLEEPVTETSAMHPGFAKFKDIVAKLKLNTDSAKDSFNTIGPANAG</sequence>
<evidence type="ECO:0000313" key="2">
    <source>
        <dbReference type="Proteomes" id="UP000053593"/>
    </source>
</evidence>
<reference evidence="1 2" key="1">
    <citation type="submission" date="2014-04" db="EMBL/GenBank/DDBJ databases">
        <title>Evolutionary Origins and Diversification of the Mycorrhizal Mutualists.</title>
        <authorList>
            <consortium name="DOE Joint Genome Institute"/>
            <consortium name="Mycorrhizal Genomics Consortium"/>
            <person name="Kohler A."/>
            <person name="Kuo A."/>
            <person name="Nagy L.G."/>
            <person name="Floudas D."/>
            <person name="Copeland A."/>
            <person name="Barry K.W."/>
            <person name="Cichocki N."/>
            <person name="Veneault-Fourrey C."/>
            <person name="LaButti K."/>
            <person name="Lindquist E.A."/>
            <person name="Lipzen A."/>
            <person name="Lundell T."/>
            <person name="Morin E."/>
            <person name="Murat C."/>
            <person name="Riley R."/>
            <person name="Ohm R."/>
            <person name="Sun H."/>
            <person name="Tunlid A."/>
            <person name="Henrissat B."/>
            <person name="Grigoriev I.V."/>
            <person name="Hibbett D.S."/>
            <person name="Martin F."/>
        </authorList>
    </citation>
    <scope>NUCLEOTIDE SEQUENCE [LARGE SCALE GENOMIC DNA]</scope>
    <source>
        <strain evidence="1 2">FD-317 M1</strain>
    </source>
</reference>
<gene>
    <name evidence="1" type="ORF">GYMLUDRAFT_250613</name>
</gene>
<dbReference type="AlphaFoldDB" id="A0A0D0AS04"/>
<dbReference type="Proteomes" id="UP000053593">
    <property type="component" value="Unassembled WGS sequence"/>
</dbReference>
<protein>
    <submittedName>
        <fullName evidence="1">Uncharacterized protein</fullName>
    </submittedName>
</protein>